<protein>
    <submittedName>
        <fullName evidence="3">Uncharacterized protein</fullName>
    </submittedName>
</protein>
<dbReference type="EMBL" id="LR743589">
    <property type="protein sequence ID" value="CAA2615727.1"/>
    <property type="molecule type" value="Genomic_DNA"/>
</dbReference>
<evidence type="ECO:0000313" key="4">
    <source>
        <dbReference type="Proteomes" id="UP000663760"/>
    </source>
</evidence>
<sequence length="104" mass="11342">MFTPSRASRRRALRSSWEEALSKPEVGSSRISKEGSITISNPTPSDSITLSTTKTLSALDKSSGSLREQDDVSYLHLALNQRFSSTVKFPCTTSSCGTKPIIFL</sequence>
<proteinExistence type="predicted"/>
<name>A0A7I8K2N8_SPIIN</name>
<dbReference type="OrthoDB" id="1978583at2759"/>
<feature type="region of interest" description="Disordered" evidence="1">
    <location>
        <begin position="24"/>
        <end position="48"/>
    </location>
</feature>
<dbReference type="EMBL" id="LR746265">
    <property type="protein sequence ID" value="CAA7390693.1"/>
    <property type="molecule type" value="Genomic_DNA"/>
</dbReference>
<reference evidence="3" key="1">
    <citation type="submission" date="2020-02" db="EMBL/GenBank/DDBJ databases">
        <authorList>
            <person name="Scholz U."/>
            <person name="Mascher M."/>
            <person name="Fiebig A."/>
        </authorList>
    </citation>
    <scope>NUCLEOTIDE SEQUENCE</scope>
</reference>
<evidence type="ECO:0000313" key="3">
    <source>
        <dbReference type="EMBL" id="CAA7390693.1"/>
    </source>
</evidence>
<accession>A0A7I8K2N8</accession>
<organism evidence="3 4">
    <name type="scientific">Spirodela intermedia</name>
    <name type="common">Intermediate duckweed</name>
    <dbReference type="NCBI Taxonomy" id="51605"/>
    <lineage>
        <taxon>Eukaryota</taxon>
        <taxon>Viridiplantae</taxon>
        <taxon>Streptophyta</taxon>
        <taxon>Embryophyta</taxon>
        <taxon>Tracheophyta</taxon>
        <taxon>Spermatophyta</taxon>
        <taxon>Magnoliopsida</taxon>
        <taxon>Liliopsida</taxon>
        <taxon>Araceae</taxon>
        <taxon>Lemnoideae</taxon>
        <taxon>Spirodela</taxon>
    </lineage>
</organism>
<feature type="compositionally biased region" description="Polar residues" evidence="1">
    <location>
        <begin position="35"/>
        <end position="48"/>
    </location>
</feature>
<gene>
    <name evidence="2" type="ORF">SI7747_02001977</name>
    <name evidence="3" type="ORF">SI8410_02002136</name>
</gene>
<keyword evidence="4" id="KW-1185">Reference proteome</keyword>
<dbReference type="Proteomes" id="UP000663760">
    <property type="component" value="Chromosome 2"/>
</dbReference>
<evidence type="ECO:0000313" key="2">
    <source>
        <dbReference type="EMBL" id="CAA2615727.1"/>
    </source>
</evidence>
<evidence type="ECO:0000256" key="1">
    <source>
        <dbReference type="SAM" id="MobiDB-lite"/>
    </source>
</evidence>
<dbReference type="AlphaFoldDB" id="A0A7I8K2N8"/>